<dbReference type="RefSeq" id="WP_367635844.1">
    <property type="nucleotide sequence ID" value="NZ_JBFNQN010000001.1"/>
</dbReference>
<proteinExistence type="predicted"/>
<dbReference type="InterPro" id="IPR036249">
    <property type="entry name" value="Thioredoxin-like_sf"/>
</dbReference>
<sequence>MTLPEITTRTEWLRARTELLAREKEATRARDALNADRRRLPMVEVTEPYRFTGPDGEVGLADLFAGREQLVVQHVMFGPDWEAPCPSCSAALAELSEGLLGHLHARRTSFVAVSRAPYERIAEVAADRGYRFDWVSSLGSTFNHDFHVTLDTSVAPVLWNYRDAGELRAAGQEWVVEQAEAGPSEQPGYSCFLADSGRVFHTYSTFARGTEQLGGAYAFLDMTALGRQEEWEEPAGRVEHARGAVPDFAAEG</sequence>
<keyword evidence="2" id="KW-1185">Reference proteome</keyword>
<evidence type="ECO:0000313" key="1">
    <source>
        <dbReference type="EMBL" id="MEW9263248.1"/>
    </source>
</evidence>
<name>A0ABV3P0W7_9ACTN</name>
<dbReference type="EMBL" id="JBFNQN010000001">
    <property type="protein sequence ID" value="MEW9263248.1"/>
    <property type="molecule type" value="Genomic_DNA"/>
</dbReference>
<evidence type="ECO:0000313" key="2">
    <source>
        <dbReference type="Proteomes" id="UP001555826"/>
    </source>
</evidence>
<reference evidence="1 2" key="1">
    <citation type="submission" date="2024-07" db="EMBL/GenBank/DDBJ databases">
        <authorList>
            <person name="Thanompreechachai J."/>
            <person name="Duangmal K."/>
        </authorList>
    </citation>
    <scope>NUCLEOTIDE SEQUENCE [LARGE SCALE GENOMIC DNA]</scope>
    <source>
        <strain evidence="1 2">KCTC 19886</strain>
    </source>
</reference>
<accession>A0ABV3P0W7</accession>
<comment type="caution">
    <text evidence="1">The sequence shown here is derived from an EMBL/GenBank/DDBJ whole genome shotgun (WGS) entry which is preliminary data.</text>
</comment>
<organism evidence="1 2">
    <name type="scientific">Kineococcus endophyticus</name>
    <dbReference type="NCBI Taxonomy" id="1181883"/>
    <lineage>
        <taxon>Bacteria</taxon>
        <taxon>Bacillati</taxon>
        <taxon>Actinomycetota</taxon>
        <taxon>Actinomycetes</taxon>
        <taxon>Kineosporiales</taxon>
        <taxon>Kineosporiaceae</taxon>
        <taxon>Kineococcus</taxon>
    </lineage>
</organism>
<dbReference type="Proteomes" id="UP001555826">
    <property type="component" value="Unassembled WGS sequence"/>
</dbReference>
<dbReference type="Pfam" id="PF05988">
    <property type="entry name" value="DUF899"/>
    <property type="match status" value="1"/>
</dbReference>
<gene>
    <name evidence="1" type="ORF">AB1207_00655</name>
</gene>
<dbReference type="InterPro" id="IPR010296">
    <property type="entry name" value="DUF899_thioredox"/>
</dbReference>
<protein>
    <submittedName>
        <fullName evidence="1">DUF899 domain-containing protein</fullName>
    </submittedName>
</protein>
<dbReference type="SUPFAM" id="SSF52833">
    <property type="entry name" value="Thioredoxin-like"/>
    <property type="match status" value="1"/>
</dbReference>